<evidence type="ECO:0000256" key="8">
    <source>
        <dbReference type="ARBA" id="ARBA00023049"/>
    </source>
</evidence>
<evidence type="ECO:0000256" key="4">
    <source>
        <dbReference type="ARBA" id="ARBA00022723"/>
    </source>
</evidence>
<evidence type="ECO:0000256" key="11">
    <source>
        <dbReference type="ARBA" id="ARBA00093666"/>
    </source>
</evidence>
<gene>
    <name evidence="13" type="ORF">SAMN05421770_106295</name>
</gene>
<keyword evidence="4" id="KW-0479">Metal-binding</keyword>
<dbReference type="GO" id="GO:0046872">
    <property type="term" value="F:metal ion binding"/>
    <property type="evidence" value="ECO:0007669"/>
    <property type="project" value="UniProtKB-KW"/>
</dbReference>
<evidence type="ECO:0000313" key="13">
    <source>
        <dbReference type="EMBL" id="SNT28160.1"/>
    </source>
</evidence>
<comment type="cofactor">
    <cofactor evidence="1">
        <name>Zn(2+)</name>
        <dbReference type="ChEBI" id="CHEBI:29105"/>
    </cofactor>
</comment>
<dbReference type="Proteomes" id="UP000198356">
    <property type="component" value="Unassembled WGS sequence"/>
</dbReference>
<keyword evidence="3" id="KW-0645">Protease</keyword>
<keyword evidence="9" id="KW-0961">Cell wall biogenesis/degradation</keyword>
<dbReference type="PANTHER" id="PTHR37425:SF1">
    <property type="entry name" value="OUTER MEMBRANE PROTEIN"/>
    <property type="match status" value="1"/>
</dbReference>
<keyword evidence="8" id="KW-0482">Metalloprotease</keyword>
<keyword evidence="5 12" id="KW-0732">Signal</keyword>
<keyword evidence="6" id="KW-0378">Hydrolase</keyword>
<comment type="pathway">
    <text evidence="2">Cell wall biogenesis; cell wall polysaccharide biosynthesis.</text>
</comment>
<accession>A0A239LCZ8</accession>
<dbReference type="InterPro" id="IPR009045">
    <property type="entry name" value="Zn_M74/Hedgehog-like"/>
</dbReference>
<protein>
    <recommendedName>
        <fullName evidence="11">Murein endopeptidase K</fullName>
    </recommendedName>
</protein>
<dbReference type="GO" id="GO:0006508">
    <property type="term" value="P:proteolysis"/>
    <property type="evidence" value="ECO:0007669"/>
    <property type="project" value="UniProtKB-KW"/>
</dbReference>
<evidence type="ECO:0000256" key="10">
    <source>
        <dbReference type="ARBA" id="ARBA00093448"/>
    </source>
</evidence>
<dbReference type="GO" id="GO:0008237">
    <property type="term" value="F:metallopeptidase activity"/>
    <property type="evidence" value="ECO:0007669"/>
    <property type="project" value="UniProtKB-KW"/>
</dbReference>
<dbReference type="PANTHER" id="PTHR37425">
    <property type="match status" value="1"/>
</dbReference>
<sequence>MFFTASLRSALFSKKLPALCALALFCVAAPAANAATHHRSLARRHPRLRALAHVFADVTVPGAGLLLDEDEEAPADGKQYELKLVRAHTNEMVDVVYRIGDTYIPEALDKLNTFLRDSHNQEVSEYDPREFDVLHTMLAKVNKPGSVIDILSGYRSQETNDALRESGKTNAAKHSEHIEAKAIDLRVDGVPAATLRDAALELGVGGVGYYPKAQFVHVDVGPVREWTYAPHARKARGHGRRRSRRSKRS</sequence>
<evidence type="ECO:0000256" key="6">
    <source>
        <dbReference type="ARBA" id="ARBA00022801"/>
    </source>
</evidence>
<feature type="chain" id="PRO_5013031840" description="Murein endopeptidase K" evidence="12">
    <location>
        <begin position="35"/>
        <end position="249"/>
    </location>
</feature>
<dbReference type="RefSeq" id="WP_245818050.1">
    <property type="nucleotide sequence ID" value="NZ_FZOU01000006.1"/>
</dbReference>
<dbReference type="GO" id="GO:0071555">
    <property type="term" value="P:cell wall organization"/>
    <property type="evidence" value="ECO:0007669"/>
    <property type="project" value="UniProtKB-KW"/>
</dbReference>
<dbReference type="InterPro" id="IPR010275">
    <property type="entry name" value="MepK"/>
</dbReference>
<comment type="similarity">
    <text evidence="10">Belongs to the peptidase M15 family.</text>
</comment>
<evidence type="ECO:0000256" key="3">
    <source>
        <dbReference type="ARBA" id="ARBA00022670"/>
    </source>
</evidence>
<evidence type="ECO:0000313" key="14">
    <source>
        <dbReference type="Proteomes" id="UP000198356"/>
    </source>
</evidence>
<organism evidence="13 14">
    <name type="scientific">Granulicella rosea</name>
    <dbReference type="NCBI Taxonomy" id="474952"/>
    <lineage>
        <taxon>Bacteria</taxon>
        <taxon>Pseudomonadati</taxon>
        <taxon>Acidobacteriota</taxon>
        <taxon>Terriglobia</taxon>
        <taxon>Terriglobales</taxon>
        <taxon>Acidobacteriaceae</taxon>
        <taxon>Granulicella</taxon>
    </lineage>
</organism>
<reference evidence="13 14" key="1">
    <citation type="submission" date="2017-06" db="EMBL/GenBank/DDBJ databases">
        <authorList>
            <person name="Kim H.J."/>
            <person name="Triplett B.A."/>
        </authorList>
    </citation>
    <scope>NUCLEOTIDE SEQUENCE [LARGE SCALE GENOMIC DNA]</scope>
    <source>
        <strain evidence="13 14">DSM 18704</strain>
    </source>
</reference>
<evidence type="ECO:0000256" key="2">
    <source>
        <dbReference type="ARBA" id="ARBA00004776"/>
    </source>
</evidence>
<feature type="signal peptide" evidence="12">
    <location>
        <begin position="1"/>
        <end position="34"/>
    </location>
</feature>
<keyword evidence="14" id="KW-1185">Reference proteome</keyword>
<dbReference type="SUPFAM" id="SSF55166">
    <property type="entry name" value="Hedgehog/DD-peptidase"/>
    <property type="match status" value="1"/>
</dbReference>
<dbReference type="EMBL" id="FZOU01000006">
    <property type="protein sequence ID" value="SNT28160.1"/>
    <property type="molecule type" value="Genomic_DNA"/>
</dbReference>
<evidence type="ECO:0000256" key="1">
    <source>
        <dbReference type="ARBA" id="ARBA00001947"/>
    </source>
</evidence>
<keyword evidence="7" id="KW-0862">Zinc</keyword>
<evidence type="ECO:0000256" key="7">
    <source>
        <dbReference type="ARBA" id="ARBA00022833"/>
    </source>
</evidence>
<dbReference type="Pfam" id="PF05951">
    <property type="entry name" value="Peptidase_M15_2"/>
    <property type="match status" value="1"/>
</dbReference>
<dbReference type="Gene3D" id="3.30.1380.10">
    <property type="match status" value="1"/>
</dbReference>
<proteinExistence type="inferred from homology"/>
<name>A0A239LCZ8_9BACT</name>
<evidence type="ECO:0000256" key="9">
    <source>
        <dbReference type="ARBA" id="ARBA00023316"/>
    </source>
</evidence>
<dbReference type="AlphaFoldDB" id="A0A239LCZ8"/>
<evidence type="ECO:0000256" key="12">
    <source>
        <dbReference type="SAM" id="SignalP"/>
    </source>
</evidence>
<evidence type="ECO:0000256" key="5">
    <source>
        <dbReference type="ARBA" id="ARBA00022729"/>
    </source>
</evidence>